<sequence>MSGSGAHKRGQQLAIRCAKLRREGLSLSEVAQATGIKKEQANAKITLGERLLSLEESP</sequence>
<dbReference type="HOGENOM" id="CLU_2993279_0_0_6"/>
<gene>
    <name evidence="1" type="ORF">PFLCHA0_c38310</name>
</gene>
<dbReference type="Proteomes" id="UP000013940">
    <property type="component" value="Chromosome"/>
</dbReference>
<protein>
    <submittedName>
        <fullName evidence="1">Uncharacterized protein</fullName>
    </submittedName>
</protein>
<dbReference type="AlphaFoldDB" id="A0A2C9EPN1"/>
<dbReference type="EMBL" id="CP003190">
    <property type="protein sequence ID" value="AGL85597.1"/>
    <property type="molecule type" value="Genomic_DNA"/>
</dbReference>
<reference evidence="2" key="1">
    <citation type="journal article" date="2014" name="Genome Announc.">
        <title>Full-genome sequence of the plant growth-promoting bacterium Pseudomonas protegens CHA0.</title>
        <authorList>
            <person name="Jousset A."/>
            <person name="Schuldes J."/>
            <person name="Keel C."/>
            <person name="Maurhofer M."/>
            <person name="Daniel R."/>
            <person name="Scheu S."/>
            <person name="Thuermer A."/>
        </authorList>
    </citation>
    <scope>NUCLEOTIDE SEQUENCE [LARGE SCALE GENOMIC DNA]</scope>
    <source>
        <strain evidence="2">DSM 19095 / LMG 27888 / CFBP 6595 / CHA0</strain>
    </source>
</reference>
<dbReference type="GeneID" id="57479214"/>
<evidence type="ECO:0000313" key="2">
    <source>
        <dbReference type="Proteomes" id="UP000013940"/>
    </source>
</evidence>
<dbReference type="KEGG" id="pprc:PFLCHA0_c38310"/>
<evidence type="ECO:0000313" key="1">
    <source>
        <dbReference type="EMBL" id="AGL85597.1"/>
    </source>
</evidence>
<accession>A0A2C9EPN1</accession>
<proteinExistence type="predicted"/>
<dbReference type="RefSeq" id="WP_015636194.1">
    <property type="nucleotide sequence ID" value="NC_021237.1"/>
</dbReference>
<organism evidence="1 2">
    <name type="scientific">Pseudomonas protegens (strain DSM 19095 / LMG 27888 / CFBP 6595 / CHA0)</name>
    <dbReference type="NCBI Taxonomy" id="1124983"/>
    <lineage>
        <taxon>Bacteria</taxon>
        <taxon>Pseudomonadati</taxon>
        <taxon>Pseudomonadota</taxon>
        <taxon>Gammaproteobacteria</taxon>
        <taxon>Pseudomonadales</taxon>
        <taxon>Pseudomonadaceae</taxon>
        <taxon>Pseudomonas</taxon>
    </lineage>
</organism>
<name>A0A2C9EPN1_PSEPH</name>